<sequence>MISLIGFLSLVLALTATSSALSCTQCMSTSSTCSGDSITCSSRSVCGSTYTQSLVEGVRTVNLIRGCIPSSDCNFSGTMSISQGRIAVGISCCSTDNCTPTLPTAPMPMACSIPTHLFTPAVMFHFHASPPQPITGHNGGMSFCY</sequence>
<dbReference type="InterPro" id="IPR016054">
    <property type="entry name" value="LY6_UPA_recep-like"/>
</dbReference>
<comment type="subcellular location">
    <subcellularLocation>
        <location evidence="1">Secreted</location>
    </subcellularLocation>
</comment>
<proteinExistence type="predicted"/>
<feature type="domain" description="UPAR/Ly6" evidence="4">
    <location>
        <begin position="21"/>
        <end position="108"/>
    </location>
</feature>
<dbReference type="InterPro" id="IPR045860">
    <property type="entry name" value="Snake_toxin-like_sf"/>
</dbReference>
<feature type="chain" id="PRO_5035328346" description="UPAR/Ly6 domain-containing protein" evidence="3">
    <location>
        <begin position="21"/>
        <end position="145"/>
    </location>
</feature>
<evidence type="ECO:0000256" key="2">
    <source>
        <dbReference type="ARBA" id="ARBA00022525"/>
    </source>
</evidence>
<keyword evidence="3" id="KW-0732">Signal</keyword>
<evidence type="ECO:0000256" key="3">
    <source>
        <dbReference type="SAM" id="SignalP"/>
    </source>
</evidence>
<dbReference type="Gene3D" id="2.10.60.10">
    <property type="entry name" value="CD59"/>
    <property type="match status" value="1"/>
</dbReference>
<dbReference type="PANTHER" id="PTHR20914">
    <property type="entry name" value="LY6/PLAUR DOMAIN-CONTAINING PROTEIN 8"/>
    <property type="match status" value="1"/>
</dbReference>
<dbReference type="EMBL" id="WNTK01000574">
    <property type="protein sequence ID" value="KAG9469310.1"/>
    <property type="molecule type" value="Genomic_DNA"/>
</dbReference>
<name>A0A8J6JTF5_ELECQ</name>
<evidence type="ECO:0000313" key="5">
    <source>
        <dbReference type="EMBL" id="KAG9469310.1"/>
    </source>
</evidence>
<evidence type="ECO:0000256" key="1">
    <source>
        <dbReference type="ARBA" id="ARBA00004613"/>
    </source>
</evidence>
<dbReference type="PANTHER" id="PTHR20914:SF25">
    <property type="entry name" value="PHOSPHOLIPASE A2 INHIBITOR AND LY6_PLAUR DOMAIN-CONTAINING PROTEIN"/>
    <property type="match status" value="1"/>
</dbReference>
<dbReference type="SMART" id="SM00134">
    <property type="entry name" value="LU"/>
    <property type="match status" value="1"/>
</dbReference>
<dbReference type="AlphaFoldDB" id="A0A8J6JTF5"/>
<organism evidence="5 6">
    <name type="scientific">Eleutherodactylus coqui</name>
    <name type="common">Puerto Rican coqui</name>
    <dbReference type="NCBI Taxonomy" id="57060"/>
    <lineage>
        <taxon>Eukaryota</taxon>
        <taxon>Metazoa</taxon>
        <taxon>Chordata</taxon>
        <taxon>Craniata</taxon>
        <taxon>Vertebrata</taxon>
        <taxon>Euteleostomi</taxon>
        <taxon>Amphibia</taxon>
        <taxon>Batrachia</taxon>
        <taxon>Anura</taxon>
        <taxon>Neobatrachia</taxon>
        <taxon>Hyloidea</taxon>
        <taxon>Eleutherodactylidae</taxon>
        <taxon>Eleutherodactylinae</taxon>
        <taxon>Eleutherodactylus</taxon>
        <taxon>Eleutherodactylus</taxon>
    </lineage>
</organism>
<protein>
    <recommendedName>
        <fullName evidence="4">UPAR/Ly6 domain-containing protein</fullName>
    </recommendedName>
</protein>
<dbReference type="SUPFAM" id="SSF57302">
    <property type="entry name" value="Snake toxin-like"/>
    <property type="match status" value="1"/>
</dbReference>
<comment type="caution">
    <text evidence="5">The sequence shown here is derived from an EMBL/GenBank/DDBJ whole genome shotgun (WGS) entry which is preliminary data.</text>
</comment>
<reference evidence="5" key="1">
    <citation type="thesis" date="2020" institute="ProQuest LLC" country="789 East Eisenhower Parkway, Ann Arbor, MI, USA">
        <title>Comparative Genomics and Chromosome Evolution.</title>
        <authorList>
            <person name="Mudd A.B."/>
        </authorList>
    </citation>
    <scope>NUCLEOTIDE SEQUENCE</scope>
    <source>
        <strain evidence="5">HN-11 Male</strain>
        <tissue evidence="5">Kidney and liver</tissue>
    </source>
</reference>
<gene>
    <name evidence="5" type="ORF">GDO78_020868</name>
</gene>
<evidence type="ECO:0000259" key="4">
    <source>
        <dbReference type="SMART" id="SM00134"/>
    </source>
</evidence>
<keyword evidence="2" id="KW-0964">Secreted</keyword>
<dbReference type="InterPro" id="IPR050918">
    <property type="entry name" value="CNF-like_PLA2_Inhibitor"/>
</dbReference>
<dbReference type="GO" id="GO:0005576">
    <property type="term" value="C:extracellular region"/>
    <property type="evidence" value="ECO:0007669"/>
    <property type="project" value="UniProtKB-SubCell"/>
</dbReference>
<dbReference type="Proteomes" id="UP000770717">
    <property type="component" value="Unassembled WGS sequence"/>
</dbReference>
<accession>A0A8J6JTF5</accession>
<evidence type="ECO:0000313" key="6">
    <source>
        <dbReference type="Proteomes" id="UP000770717"/>
    </source>
</evidence>
<feature type="signal peptide" evidence="3">
    <location>
        <begin position="1"/>
        <end position="20"/>
    </location>
</feature>
<keyword evidence="6" id="KW-1185">Reference proteome</keyword>